<dbReference type="PANTHER" id="PTHR10728:SF40">
    <property type="entry name" value="PATATIN FAMILY PROTEIN"/>
    <property type="match status" value="1"/>
</dbReference>
<gene>
    <name evidence="9" type="ORF">OHK93_000441</name>
</gene>
<dbReference type="Pfam" id="PF01735">
    <property type="entry name" value="PLA2_B"/>
    <property type="match status" value="1"/>
</dbReference>
<dbReference type="EC" id="3.1.1.5" evidence="6"/>
<evidence type="ECO:0000256" key="3">
    <source>
        <dbReference type="ARBA" id="ARBA00022963"/>
    </source>
</evidence>
<evidence type="ECO:0000256" key="6">
    <source>
        <dbReference type="RuleBase" id="RU362103"/>
    </source>
</evidence>
<dbReference type="CDD" id="cd00147">
    <property type="entry name" value="cPLA2_like"/>
    <property type="match status" value="1"/>
</dbReference>
<dbReference type="PANTHER" id="PTHR10728">
    <property type="entry name" value="CYTOSOLIC PHOSPHOLIPASE A2"/>
    <property type="match status" value="1"/>
</dbReference>
<dbReference type="GO" id="GO:0004622">
    <property type="term" value="F:phosphatidylcholine lysophospholipase activity"/>
    <property type="evidence" value="ECO:0007669"/>
    <property type="project" value="UniProtKB-EC"/>
</dbReference>
<evidence type="ECO:0000259" key="8">
    <source>
        <dbReference type="PROSITE" id="PS51210"/>
    </source>
</evidence>
<evidence type="ECO:0000256" key="1">
    <source>
        <dbReference type="ARBA" id="ARBA00008780"/>
    </source>
</evidence>
<protein>
    <recommendedName>
        <fullName evidence="6">Lysophospholipase</fullName>
        <ecNumber evidence="6">3.1.1.5</ecNumber>
    </recommendedName>
</protein>
<keyword evidence="2 5" id="KW-0378">Hydrolase</keyword>
<evidence type="ECO:0000256" key="4">
    <source>
        <dbReference type="ARBA" id="ARBA00023098"/>
    </source>
</evidence>
<feature type="domain" description="PLA2c" evidence="8">
    <location>
        <begin position="140"/>
        <end position="766"/>
    </location>
</feature>
<dbReference type="PROSITE" id="PS51210">
    <property type="entry name" value="PLA2C"/>
    <property type="match status" value="1"/>
</dbReference>
<comment type="caution">
    <text evidence="9">The sequence shown here is derived from an EMBL/GenBank/DDBJ whole genome shotgun (WGS) entry which is preliminary data.</text>
</comment>
<feature type="compositionally biased region" description="Low complexity" evidence="7">
    <location>
        <begin position="588"/>
        <end position="599"/>
    </location>
</feature>
<feature type="region of interest" description="Disordered" evidence="7">
    <location>
        <begin position="586"/>
        <end position="626"/>
    </location>
</feature>
<evidence type="ECO:0000256" key="7">
    <source>
        <dbReference type="SAM" id="MobiDB-lite"/>
    </source>
</evidence>
<keyword evidence="3 5" id="KW-0442">Lipid degradation</keyword>
<evidence type="ECO:0000256" key="2">
    <source>
        <dbReference type="ARBA" id="ARBA00022801"/>
    </source>
</evidence>
<feature type="region of interest" description="Disordered" evidence="7">
    <location>
        <begin position="36"/>
        <end position="55"/>
    </location>
</feature>
<comment type="similarity">
    <text evidence="1 6">Belongs to the lysophospholipase family.</text>
</comment>
<organism evidence="9 10">
    <name type="scientific">Ramalina farinacea</name>
    <dbReference type="NCBI Taxonomy" id="258253"/>
    <lineage>
        <taxon>Eukaryota</taxon>
        <taxon>Fungi</taxon>
        <taxon>Dikarya</taxon>
        <taxon>Ascomycota</taxon>
        <taxon>Pezizomycotina</taxon>
        <taxon>Lecanoromycetes</taxon>
        <taxon>OSLEUM clade</taxon>
        <taxon>Lecanoromycetidae</taxon>
        <taxon>Lecanorales</taxon>
        <taxon>Lecanorineae</taxon>
        <taxon>Ramalinaceae</taxon>
        <taxon>Ramalina</taxon>
    </lineage>
</organism>
<dbReference type="Proteomes" id="UP001161017">
    <property type="component" value="Unassembled WGS sequence"/>
</dbReference>
<dbReference type="EMBL" id="JAPUFD010000001">
    <property type="protein sequence ID" value="MDI1485304.1"/>
    <property type="molecule type" value="Genomic_DNA"/>
</dbReference>
<dbReference type="GO" id="GO:0004623">
    <property type="term" value="F:phospholipase A2 activity"/>
    <property type="evidence" value="ECO:0007669"/>
    <property type="project" value="TreeGrafter"/>
</dbReference>
<comment type="catalytic activity">
    <reaction evidence="6">
        <text>a 1-acyl-sn-glycero-3-phosphocholine + H2O = sn-glycerol 3-phosphocholine + a fatty acid + H(+)</text>
        <dbReference type="Rhea" id="RHEA:15177"/>
        <dbReference type="ChEBI" id="CHEBI:15377"/>
        <dbReference type="ChEBI" id="CHEBI:15378"/>
        <dbReference type="ChEBI" id="CHEBI:16870"/>
        <dbReference type="ChEBI" id="CHEBI:28868"/>
        <dbReference type="ChEBI" id="CHEBI:58168"/>
        <dbReference type="EC" id="3.1.1.5"/>
    </reaction>
</comment>
<dbReference type="InterPro" id="IPR002642">
    <property type="entry name" value="LysoPLipase_cat_dom"/>
</dbReference>
<dbReference type="SUPFAM" id="SSF52151">
    <property type="entry name" value="FabD/lysophospholipase-like"/>
    <property type="match status" value="1"/>
</dbReference>
<dbReference type="AlphaFoldDB" id="A0AA43QGM6"/>
<evidence type="ECO:0000313" key="10">
    <source>
        <dbReference type="Proteomes" id="UP001161017"/>
    </source>
</evidence>
<keyword evidence="4 5" id="KW-0443">Lipid metabolism</keyword>
<name>A0AA43QGM6_9LECA</name>
<evidence type="ECO:0000256" key="5">
    <source>
        <dbReference type="PROSITE-ProRule" id="PRU00555"/>
    </source>
</evidence>
<dbReference type="SMART" id="SM00022">
    <property type="entry name" value="PLAc"/>
    <property type="match status" value="1"/>
</dbReference>
<dbReference type="InterPro" id="IPR016035">
    <property type="entry name" value="Acyl_Trfase/lysoPLipase"/>
</dbReference>
<evidence type="ECO:0000313" key="9">
    <source>
        <dbReference type="EMBL" id="MDI1485304.1"/>
    </source>
</evidence>
<dbReference type="GO" id="GO:0046475">
    <property type="term" value="P:glycerophospholipid catabolic process"/>
    <property type="evidence" value="ECO:0007669"/>
    <property type="project" value="TreeGrafter"/>
</dbReference>
<reference evidence="9" key="1">
    <citation type="journal article" date="2023" name="Genome Biol. Evol.">
        <title>First Whole Genome Sequence and Flow Cytometry Genome Size Data for the Lichen-Forming Fungus Ramalina farinacea (Ascomycota).</title>
        <authorList>
            <person name="Llewellyn T."/>
            <person name="Mian S."/>
            <person name="Hill R."/>
            <person name="Leitch I.J."/>
            <person name="Gaya E."/>
        </authorList>
    </citation>
    <scope>NUCLEOTIDE SEQUENCE</scope>
    <source>
        <strain evidence="9">LIQ254RAFAR</strain>
    </source>
</reference>
<keyword evidence="10" id="KW-1185">Reference proteome</keyword>
<dbReference type="Gene3D" id="3.40.1090.10">
    <property type="entry name" value="Cytosolic phospholipase A2 catalytic domain"/>
    <property type="match status" value="1"/>
</dbReference>
<sequence length="767" mass="85853">MRFSSSWRFRPRLRAYSVAGPAAFLALGLNTRNLKHAESQSRTSSDDNEPLSSRDEDIPLFEDEESAAWAAFSSRFATARSSLSSIHWPTVGNAIAEAIVPDWAAQLPEYVAKLHDEIDMRPGSLADEIWQEAQDPYIHPEIRANTEVRVSKDLCAEELAFVQRRKKWTIRALAKYLEIPEADIDPQDVPTIAICGSGGGLRALVSGTASYLSAQEAGLFDCATYTSGVSGSCWLQTLYNSTLGGQRHDRIIEHLKTRIGTHIAYPPAFLNLMTKAPTNKFLLSGTLERLRGDPKADFGIVDVYGLLLATRLLIPKDELSVDESDMRLSEQRKYLKDGANPLPIYSAVRHEIPIQEHVDEDASKMTKVTKSIKEKAEREAWFQWFEFTPYEFFCEDINAGIPTWSIGRYFENGKTKTRDKGVDIPELRIPFLMGIWGSAFCATLAHYYKEIRPVVKGLAGFAGIDDLLQENNDDLVRLHPIDPGAMPNFAKGMDGQLPRSCPRTLLESEKLELMDAGMSNNLPLYPLLRQGRDIDIIVCFDASADIKQENWLSVTEKYAKERGLKGWPTGAGWPTTETAKDENEQLDAADAASAQQAASKVAEAREARRNNKPDADKAESDAQDGEYGTPLGYCNVWVGSTVHSVNDSTGEDPHVRNRVDPDAYSKLEEPNAGIAIVYFPMLTNRKVPGVDPQVSPFLSTWNLIYTPEQIDSVVALARANFEVGKDHTKETVRAVYKRKKAARLEMEQRARRKRWRNQLTEHGDHFQ</sequence>
<proteinExistence type="inferred from homology"/>
<dbReference type="GO" id="GO:0005829">
    <property type="term" value="C:cytosol"/>
    <property type="evidence" value="ECO:0007669"/>
    <property type="project" value="TreeGrafter"/>
</dbReference>
<accession>A0AA43QGM6</accession>
<feature type="compositionally biased region" description="Basic and acidic residues" evidence="7">
    <location>
        <begin position="602"/>
        <end position="620"/>
    </location>
</feature>